<dbReference type="GO" id="GO:0042273">
    <property type="term" value="P:ribosomal large subunit biogenesis"/>
    <property type="evidence" value="ECO:0007669"/>
    <property type="project" value="UniProtKB-UniRule"/>
</dbReference>
<keyword evidence="2 6" id="KW-0813">Transport</keyword>
<keyword evidence="3 6" id="KW-0690">Ribosome biogenesis</keyword>
<comment type="subcellular location">
    <subcellularLocation>
        <location evidence="6">Nucleus</location>
        <location evidence="6">Nucleolus</location>
    </subcellularLocation>
</comment>
<feature type="domain" description="SDA1 N-terminal" evidence="9">
    <location>
        <begin position="62"/>
        <end position="423"/>
    </location>
</feature>
<proteinExistence type="inferred from homology"/>
<keyword evidence="4 6" id="KW-0653">Protein transport</keyword>
<feature type="domain" description="SDA1 C-terminal" evidence="10">
    <location>
        <begin position="694"/>
        <end position="739"/>
    </location>
</feature>
<dbReference type="InterPro" id="IPR048292">
    <property type="entry name" value="SDA1_C"/>
</dbReference>
<evidence type="ECO:0000256" key="4">
    <source>
        <dbReference type="ARBA" id="ARBA00022927"/>
    </source>
</evidence>
<accession>A0A653BQ61</accession>
<comment type="function">
    <text evidence="6">Required for 60S pre-ribosomal subunits export to the cytoplasm.</text>
</comment>
<dbReference type="PANTHER" id="PTHR12730">
    <property type="entry name" value="HSDA/SDA1-RELATED"/>
    <property type="match status" value="1"/>
</dbReference>
<dbReference type="SUPFAM" id="SSF48371">
    <property type="entry name" value="ARM repeat"/>
    <property type="match status" value="1"/>
</dbReference>
<feature type="region of interest" description="Disordered" evidence="7">
    <location>
        <begin position="666"/>
        <end position="722"/>
    </location>
</feature>
<dbReference type="InterPro" id="IPR016024">
    <property type="entry name" value="ARM-type_fold"/>
</dbReference>
<evidence type="ECO:0000259" key="9">
    <source>
        <dbReference type="Pfam" id="PF08158"/>
    </source>
</evidence>
<keyword evidence="12" id="KW-1185">Reference proteome</keyword>
<evidence type="ECO:0000256" key="1">
    <source>
        <dbReference type="ARBA" id="ARBA00005783"/>
    </source>
</evidence>
<dbReference type="PANTHER" id="PTHR12730:SF0">
    <property type="entry name" value="PROTEIN SDA1 HOMOLOG"/>
    <property type="match status" value="1"/>
</dbReference>
<evidence type="ECO:0000259" key="8">
    <source>
        <dbReference type="Pfam" id="PF05285"/>
    </source>
</evidence>
<dbReference type="Pfam" id="PF08158">
    <property type="entry name" value="SDA1_HEAT"/>
    <property type="match status" value="1"/>
</dbReference>
<dbReference type="OrthoDB" id="2196187at2759"/>
<dbReference type="InterPro" id="IPR007949">
    <property type="entry name" value="SDA1_MD"/>
</dbReference>
<evidence type="ECO:0000313" key="12">
    <source>
        <dbReference type="Proteomes" id="UP000410492"/>
    </source>
</evidence>
<dbReference type="GO" id="GO:0015031">
    <property type="term" value="P:protein transport"/>
    <property type="evidence" value="ECO:0007669"/>
    <property type="project" value="UniProtKB-KW"/>
</dbReference>
<dbReference type="Proteomes" id="UP000410492">
    <property type="component" value="Unassembled WGS sequence"/>
</dbReference>
<evidence type="ECO:0000313" key="11">
    <source>
        <dbReference type="EMBL" id="VEN37146.1"/>
    </source>
</evidence>
<evidence type="ECO:0000256" key="5">
    <source>
        <dbReference type="ARBA" id="ARBA00023242"/>
    </source>
</evidence>
<protein>
    <recommendedName>
        <fullName evidence="6">Protein SDA1</fullName>
    </recommendedName>
</protein>
<dbReference type="GO" id="GO:0005730">
    <property type="term" value="C:nucleolus"/>
    <property type="evidence" value="ECO:0007669"/>
    <property type="project" value="UniProtKB-SubCell"/>
</dbReference>
<dbReference type="EMBL" id="CAACVG010003061">
    <property type="protein sequence ID" value="VEN37146.1"/>
    <property type="molecule type" value="Genomic_DNA"/>
</dbReference>
<dbReference type="InterPro" id="IPR027312">
    <property type="entry name" value="Sda1"/>
</dbReference>
<dbReference type="InterPro" id="IPR012977">
    <property type="entry name" value="SDA1_N"/>
</dbReference>
<organism evidence="11 12">
    <name type="scientific">Callosobruchus maculatus</name>
    <name type="common">Southern cowpea weevil</name>
    <name type="synonym">Pulse bruchid</name>
    <dbReference type="NCBI Taxonomy" id="64391"/>
    <lineage>
        <taxon>Eukaryota</taxon>
        <taxon>Metazoa</taxon>
        <taxon>Ecdysozoa</taxon>
        <taxon>Arthropoda</taxon>
        <taxon>Hexapoda</taxon>
        <taxon>Insecta</taxon>
        <taxon>Pterygota</taxon>
        <taxon>Neoptera</taxon>
        <taxon>Endopterygota</taxon>
        <taxon>Coleoptera</taxon>
        <taxon>Polyphaga</taxon>
        <taxon>Cucujiformia</taxon>
        <taxon>Chrysomeloidea</taxon>
        <taxon>Chrysomelidae</taxon>
        <taxon>Bruchinae</taxon>
        <taxon>Bruchini</taxon>
        <taxon>Callosobruchus</taxon>
    </lineage>
</organism>
<keyword evidence="5 6" id="KW-0539">Nucleus</keyword>
<gene>
    <name evidence="11" type="ORF">CALMAC_LOCUS2496</name>
</gene>
<evidence type="ECO:0000256" key="2">
    <source>
        <dbReference type="ARBA" id="ARBA00022448"/>
    </source>
</evidence>
<name>A0A653BQ61_CALMS</name>
<reference evidence="11 12" key="1">
    <citation type="submission" date="2019-01" db="EMBL/GenBank/DDBJ databases">
        <authorList>
            <person name="Sayadi A."/>
        </authorList>
    </citation>
    <scope>NUCLEOTIDE SEQUENCE [LARGE SCALE GENOMIC DNA]</scope>
</reference>
<feature type="domain" description="SDA1 middle" evidence="8">
    <location>
        <begin position="503"/>
        <end position="676"/>
    </location>
</feature>
<evidence type="ECO:0000259" key="10">
    <source>
        <dbReference type="Pfam" id="PF21638"/>
    </source>
</evidence>
<feature type="compositionally biased region" description="Basic residues" evidence="7">
    <location>
        <begin position="699"/>
        <end position="720"/>
    </location>
</feature>
<evidence type="ECO:0000256" key="3">
    <source>
        <dbReference type="ARBA" id="ARBA00022517"/>
    </source>
</evidence>
<dbReference type="AlphaFoldDB" id="A0A653BQ61"/>
<evidence type="ECO:0000256" key="7">
    <source>
        <dbReference type="SAM" id="MobiDB-lite"/>
    </source>
</evidence>
<evidence type="ECO:0000256" key="6">
    <source>
        <dbReference type="RuleBase" id="RU365057"/>
    </source>
</evidence>
<feature type="compositionally biased region" description="Basic and acidic residues" evidence="7">
    <location>
        <begin position="556"/>
        <end position="594"/>
    </location>
</feature>
<comment type="similarity">
    <text evidence="1 6">Belongs to the SDA1 family.</text>
</comment>
<feature type="compositionally biased region" description="Basic and acidic residues" evidence="7">
    <location>
        <begin position="538"/>
        <end position="550"/>
    </location>
</feature>
<dbReference type="Pfam" id="PF05285">
    <property type="entry name" value="SDA1_dom"/>
    <property type="match status" value="1"/>
</dbReference>
<sequence length="740" mass="85891">MKRKNNNQLPENLPQLQNLIKRDPQSYHEEFMQQYQHLQNTIQVFSFSPQSPNKTLEDLVIFMAQIAHCYPKELESFPEQVVSILKKYNTILDSNTRMMLCKALVLLRNKNLIGPTDILELFFSLLKCQDRALRKFLENHLVTDIKNLNAKHKNNKLNTTLQNYMYMVLGGDTKAAKIALDIMVELYKKNIWNDARTVNVIAKVGCFSKNTKILVGSLKFFLGKDPEEEEENSDSDNEIYPKEVMMANKVNKKTRKREKQLTKAKKLAAKAYKKKSAAPTFNFSALHLIHDPQGMAEKLFQQLEMTNKRFEVKLMTLDVISRLIGLHNLFLFNFYPYILRFLQPHQREVTRMLQFCAQASHELLPPDVLEPVLRKMADNFVTERNSSDVIAIGLNAMKEVCARCPLAMTEDLMRTLVDFKTHRERSVIMAARSLIQLFRNIRPEILHRKDRGKPTEAMDEIESLNYGKLEAKDYIPGAEVLLEEKKSQEDSGSESGCESEGEWIDVSASDDETLGNLDEEEEEEGSDSDSEGNGENNEESKDNGEEHIEKEQDEQNGSRKSQEDQNNDENKGTSDKETSSDVKIPKAKKKEVDLKQKKELAHKVTLERILTDEDFKRIDAANVRKQMQSTKKGMKRKLEEKPIDRSSELVKLSDIENIYKKRKHDKQARVDSVRKGQVDREKFGYQDRRANEHCSKTNKEKKKKKNFQMMRHKARNKTKRSFKDKQIALRNHLLKLKKMK</sequence>
<dbReference type="Pfam" id="PF21638">
    <property type="entry name" value="SDA1_C"/>
    <property type="match status" value="1"/>
</dbReference>
<feature type="compositionally biased region" description="Basic and acidic residues" evidence="7">
    <location>
        <begin position="667"/>
        <end position="698"/>
    </location>
</feature>
<dbReference type="GO" id="GO:0000055">
    <property type="term" value="P:ribosomal large subunit export from nucleus"/>
    <property type="evidence" value="ECO:0007669"/>
    <property type="project" value="UniProtKB-UniRule"/>
</dbReference>
<feature type="region of interest" description="Disordered" evidence="7">
    <location>
        <begin position="484"/>
        <end position="594"/>
    </location>
</feature>
<feature type="compositionally biased region" description="Acidic residues" evidence="7">
    <location>
        <begin position="497"/>
        <end position="532"/>
    </location>
</feature>